<reference key="1">
    <citation type="submission" date="2010-08" db="EMBL/GenBank/DDBJ databases">
        <authorList>
            <person name="Zeigler D.R."/>
        </authorList>
    </citation>
    <scope>NUCLEOTIDE SEQUENCE</scope>
    <source>
        <strain>W23</strain>
    </source>
</reference>
<accession>E0U0D5</accession>
<evidence type="ECO:0000313" key="2">
    <source>
        <dbReference type="Proteomes" id="UP000002233"/>
    </source>
</evidence>
<organism evidence="1 2">
    <name type="scientific">Bacillus spizizenii (strain ATCC 23059 / NRRL B-14472 / W23)</name>
    <name type="common">Bacillus subtilis subsp. spizizenii</name>
    <dbReference type="NCBI Taxonomy" id="655816"/>
    <lineage>
        <taxon>Bacteria</taxon>
        <taxon>Bacillati</taxon>
        <taxon>Bacillota</taxon>
        <taxon>Bacilli</taxon>
        <taxon>Bacillales</taxon>
        <taxon>Bacillaceae</taxon>
        <taxon>Bacillus</taxon>
    </lineage>
</organism>
<dbReference type="HOGENOM" id="CLU_2663487_0_0_9"/>
<dbReference type="KEGG" id="bss:BSUW23_06140"/>
<dbReference type="EMBL" id="CP002183">
    <property type="protein sequence ID" value="ADM37277.1"/>
    <property type="molecule type" value="Genomic_DNA"/>
</dbReference>
<reference evidence="1 2" key="2">
    <citation type="journal article" date="2011" name="Microbiology">
        <title>The genome sequence of Bacillus subtilis subsp. spizizenii W23: insights into speciation within the B. subtilis complex and into the history of B. subtilis genetics.</title>
        <authorList>
            <person name="Zeigler D.R."/>
        </authorList>
    </citation>
    <scope>NUCLEOTIDE SEQUENCE [LARGE SCALE GENOMIC DNA]</scope>
    <source>
        <strain evidence="2">ATCC 23059 / NRRL B-14472 / W23</strain>
    </source>
</reference>
<sequence>MFGKTASNRNVTIKNTTMQIKNRTISLKIQLSAIRIPSVSRRVAHIEKIMNMFFKVSLFMKYHRFLEMITEMQNK</sequence>
<name>E0U0D5_BACSH</name>
<proteinExistence type="predicted"/>
<dbReference type="Proteomes" id="UP000002233">
    <property type="component" value="Chromosome"/>
</dbReference>
<evidence type="ECO:0000313" key="1">
    <source>
        <dbReference type="EMBL" id="ADM37277.1"/>
    </source>
</evidence>
<gene>
    <name evidence="1" type="ordered locus">BSUW23_06140</name>
</gene>
<protein>
    <submittedName>
        <fullName evidence="1">Uncharacterized protein</fullName>
    </submittedName>
</protein>
<dbReference type="AlphaFoldDB" id="E0U0D5"/>